<feature type="compositionally biased region" description="Gly residues" evidence="7">
    <location>
        <begin position="62"/>
        <end position="71"/>
    </location>
</feature>
<organism evidence="8 9">
    <name type="scientific">Mameliella alba</name>
    <dbReference type="NCBI Taxonomy" id="561184"/>
    <lineage>
        <taxon>Bacteria</taxon>
        <taxon>Pseudomonadati</taxon>
        <taxon>Pseudomonadota</taxon>
        <taxon>Alphaproteobacteria</taxon>
        <taxon>Rhodobacterales</taxon>
        <taxon>Roseobacteraceae</taxon>
        <taxon>Mameliella</taxon>
    </lineage>
</organism>
<reference evidence="8 9" key="1">
    <citation type="submission" date="2014-10" db="EMBL/GenBank/DDBJ databases">
        <title>Genome sequence of Ponticoccus sp. strain UMTAT08 isolated from clonal culture of toxic dinoflagellate Alexandrium tamiyavanichii.</title>
        <authorList>
            <person name="Gan H.Y."/>
            <person name="Muhd D.-D."/>
            <person name="Mohd Noor M.E."/>
            <person name="Yeong Y.S."/>
            <person name="Usup G."/>
        </authorList>
    </citation>
    <scope>NUCLEOTIDE SEQUENCE [LARGE SCALE GENOMIC DNA]</scope>
    <source>
        <strain evidence="8 9">UMTAT08</strain>
    </source>
</reference>
<comment type="caution">
    <text evidence="8">The sequence shown here is derived from an EMBL/GenBank/DDBJ whole genome shotgun (WGS) entry which is preliminary data.</text>
</comment>
<gene>
    <name evidence="8" type="ORF">OA50_01419</name>
</gene>
<protein>
    <submittedName>
        <fullName evidence="8">Putative zinc metalloendopeptidase</fullName>
    </submittedName>
</protein>
<evidence type="ECO:0000256" key="4">
    <source>
        <dbReference type="ARBA" id="ARBA00022801"/>
    </source>
</evidence>
<evidence type="ECO:0000313" key="8">
    <source>
        <dbReference type="EMBL" id="KHQ54188.1"/>
    </source>
</evidence>
<keyword evidence="5" id="KW-0862">Zinc</keyword>
<dbReference type="AlphaFoldDB" id="A0A0B3S5A8"/>
<proteinExistence type="predicted"/>
<dbReference type="Pfam" id="PF01457">
    <property type="entry name" value="Peptidase_M8"/>
    <property type="match status" value="1"/>
</dbReference>
<evidence type="ECO:0000313" key="9">
    <source>
        <dbReference type="Proteomes" id="UP000030960"/>
    </source>
</evidence>
<evidence type="ECO:0000256" key="1">
    <source>
        <dbReference type="ARBA" id="ARBA00001947"/>
    </source>
</evidence>
<feature type="region of interest" description="Disordered" evidence="7">
    <location>
        <begin position="46"/>
        <end position="75"/>
    </location>
</feature>
<evidence type="ECO:0000256" key="6">
    <source>
        <dbReference type="ARBA" id="ARBA00023049"/>
    </source>
</evidence>
<dbReference type="GO" id="GO:0006508">
    <property type="term" value="P:proteolysis"/>
    <property type="evidence" value="ECO:0007669"/>
    <property type="project" value="UniProtKB-KW"/>
</dbReference>
<dbReference type="InterPro" id="IPR001577">
    <property type="entry name" value="Peptidase_M8"/>
</dbReference>
<dbReference type="SUPFAM" id="SSF55486">
    <property type="entry name" value="Metalloproteases ('zincins'), catalytic domain"/>
    <property type="match status" value="1"/>
</dbReference>
<comment type="cofactor">
    <cofactor evidence="1">
        <name>Zn(2+)</name>
        <dbReference type="ChEBI" id="CHEBI:29105"/>
    </cofactor>
</comment>
<dbReference type="EMBL" id="JSUQ01000004">
    <property type="protein sequence ID" value="KHQ54188.1"/>
    <property type="molecule type" value="Genomic_DNA"/>
</dbReference>
<keyword evidence="2" id="KW-0645">Protease</keyword>
<dbReference type="PATRIC" id="fig|1515334.3.peg.1419"/>
<dbReference type="STRING" id="561184.SAMN05216376_101416"/>
<keyword evidence="6" id="KW-0482">Metalloprotease</keyword>
<sequence length="316" mass="32795">MSSNQSTPLGRFLDSDTFDFGRSVEVIGMNGLTFLDALGAAKGGNGGGGGGGGGKPDKPGDGGDGGDGGTLLGSYTSGSQDGTGFNVTIYFSGTWTEALQQAFIDAAELISDIITGDITDVRYRGETIDDIVIEATLTDIDGPGLTLGQAGPTVIRTATYLPAMGIMEFDIADAANYDAQGLFNDIVFHEMMHVIGFGTMWELMGLVDVGQDGSQTFNGVNANLTFDLEFSASALLSIETEGGPGTAGGHWNEDGADGFAFENEIMTGYIDGTNYLSNTSVAALEDMGYETIWDASDPTGATDLIDTTIFTDGLFA</sequence>
<evidence type="ECO:0000256" key="5">
    <source>
        <dbReference type="ARBA" id="ARBA00022833"/>
    </source>
</evidence>
<dbReference type="Gene3D" id="3.90.132.10">
    <property type="entry name" value="Leishmanolysin , domain 2"/>
    <property type="match status" value="1"/>
</dbReference>
<keyword evidence="4" id="KW-0378">Hydrolase</keyword>
<keyword evidence="9" id="KW-1185">Reference proteome</keyword>
<dbReference type="GO" id="GO:0004222">
    <property type="term" value="F:metalloendopeptidase activity"/>
    <property type="evidence" value="ECO:0007669"/>
    <property type="project" value="InterPro"/>
</dbReference>
<dbReference type="GO" id="GO:0046872">
    <property type="term" value="F:metal ion binding"/>
    <property type="evidence" value="ECO:0007669"/>
    <property type="project" value="UniProtKB-KW"/>
</dbReference>
<dbReference type="Proteomes" id="UP000030960">
    <property type="component" value="Unassembled WGS sequence"/>
</dbReference>
<dbReference type="GO" id="GO:0016020">
    <property type="term" value="C:membrane"/>
    <property type="evidence" value="ECO:0007669"/>
    <property type="project" value="InterPro"/>
</dbReference>
<accession>A0A0B3S5A8</accession>
<name>A0A0B3S5A8_9RHOB</name>
<evidence type="ECO:0000256" key="2">
    <source>
        <dbReference type="ARBA" id="ARBA00022670"/>
    </source>
</evidence>
<evidence type="ECO:0000256" key="3">
    <source>
        <dbReference type="ARBA" id="ARBA00022723"/>
    </source>
</evidence>
<dbReference type="GO" id="GO:0007155">
    <property type="term" value="P:cell adhesion"/>
    <property type="evidence" value="ECO:0007669"/>
    <property type="project" value="InterPro"/>
</dbReference>
<keyword evidence="3" id="KW-0479">Metal-binding</keyword>
<evidence type="ECO:0000256" key="7">
    <source>
        <dbReference type="SAM" id="MobiDB-lite"/>
    </source>
</evidence>